<keyword evidence="3" id="KW-1185">Reference proteome</keyword>
<sequence length="295" mass="33110">MPMAPVEEDHPIHGWLEGLTTEEAATASDRKPLQPPTTPRSQGFATLDLPFSHYDSPNSTFTLETSIFERHNTEVCEDDRLSVSTGASSVYSASDQPDTDSTKHRSSNVATTTNLAPHDESALGTPTESPPRDLVVNTEIPSLTKPMLVWVTSCLQCVLKGLPCDKTVPRCSRCLRCGEEGHCLLQFVPYHDSWTTPILVRFSSDDHQVTEEREEQQRELLKNWQSRVERRNWALPFVGKHSKAAIVHTIKGTFLRCQHNPTHPGRGEGRERHAMLELTSEAVRDARQVYTYTPV</sequence>
<dbReference type="InterPro" id="IPR036864">
    <property type="entry name" value="Zn2-C6_fun-type_DNA-bd_sf"/>
</dbReference>
<evidence type="ECO:0000313" key="2">
    <source>
        <dbReference type="EMBL" id="KAF2756187.1"/>
    </source>
</evidence>
<organism evidence="2 3">
    <name type="scientific">Pseudovirgaria hyperparasitica</name>
    <dbReference type="NCBI Taxonomy" id="470096"/>
    <lineage>
        <taxon>Eukaryota</taxon>
        <taxon>Fungi</taxon>
        <taxon>Dikarya</taxon>
        <taxon>Ascomycota</taxon>
        <taxon>Pezizomycotina</taxon>
        <taxon>Dothideomycetes</taxon>
        <taxon>Dothideomycetes incertae sedis</taxon>
        <taxon>Acrospermales</taxon>
        <taxon>Acrospermaceae</taxon>
        <taxon>Pseudovirgaria</taxon>
    </lineage>
</organism>
<dbReference type="EMBL" id="ML996576">
    <property type="protein sequence ID" value="KAF2756187.1"/>
    <property type="molecule type" value="Genomic_DNA"/>
</dbReference>
<dbReference type="GO" id="GO:0008270">
    <property type="term" value="F:zinc ion binding"/>
    <property type="evidence" value="ECO:0007669"/>
    <property type="project" value="InterPro"/>
</dbReference>
<name>A0A6A6W3M1_9PEZI</name>
<feature type="compositionally biased region" description="Polar residues" evidence="1">
    <location>
        <begin position="87"/>
        <end position="96"/>
    </location>
</feature>
<evidence type="ECO:0000313" key="3">
    <source>
        <dbReference type="Proteomes" id="UP000799437"/>
    </source>
</evidence>
<dbReference type="AlphaFoldDB" id="A0A6A6W3M1"/>
<feature type="region of interest" description="Disordered" evidence="1">
    <location>
        <begin position="25"/>
        <end position="51"/>
    </location>
</feature>
<accession>A0A6A6W3M1</accession>
<gene>
    <name evidence="2" type="ORF">EJ05DRAFT_92776</name>
</gene>
<dbReference type="GeneID" id="54491120"/>
<dbReference type="SUPFAM" id="SSF57701">
    <property type="entry name" value="Zn2/Cys6 DNA-binding domain"/>
    <property type="match status" value="1"/>
</dbReference>
<evidence type="ECO:0000256" key="1">
    <source>
        <dbReference type="SAM" id="MobiDB-lite"/>
    </source>
</evidence>
<reference evidence="2" key="1">
    <citation type="journal article" date="2020" name="Stud. Mycol.">
        <title>101 Dothideomycetes genomes: a test case for predicting lifestyles and emergence of pathogens.</title>
        <authorList>
            <person name="Haridas S."/>
            <person name="Albert R."/>
            <person name="Binder M."/>
            <person name="Bloem J."/>
            <person name="Labutti K."/>
            <person name="Salamov A."/>
            <person name="Andreopoulos B."/>
            <person name="Baker S."/>
            <person name="Barry K."/>
            <person name="Bills G."/>
            <person name="Bluhm B."/>
            <person name="Cannon C."/>
            <person name="Castanera R."/>
            <person name="Culley D."/>
            <person name="Daum C."/>
            <person name="Ezra D."/>
            <person name="Gonzalez J."/>
            <person name="Henrissat B."/>
            <person name="Kuo A."/>
            <person name="Liang C."/>
            <person name="Lipzen A."/>
            <person name="Lutzoni F."/>
            <person name="Magnuson J."/>
            <person name="Mondo S."/>
            <person name="Nolan M."/>
            <person name="Ohm R."/>
            <person name="Pangilinan J."/>
            <person name="Park H.-J."/>
            <person name="Ramirez L."/>
            <person name="Alfaro M."/>
            <person name="Sun H."/>
            <person name="Tritt A."/>
            <person name="Yoshinaga Y."/>
            <person name="Zwiers L.-H."/>
            <person name="Turgeon B."/>
            <person name="Goodwin S."/>
            <person name="Spatafora J."/>
            <person name="Crous P."/>
            <person name="Grigoriev I."/>
        </authorList>
    </citation>
    <scope>NUCLEOTIDE SEQUENCE</scope>
    <source>
        <strain evidence="2">CBS 121739</strain>
    </source>
</reference>
<dbReference type="OrthoDB" id="3932796at2759"/>
<dbReference type="GO" id="GO:0000981">
    <property type="term" value="F:DNA-binding transcription factor activity, RNA polymerase II-specific"/>
    <property type="evidence" value="ECO:0007669"/>
    <property type="project" value="InterPro"/>
</dbReference>
<evidence type="ECO:0008006" key="4">
    <source>
        <dbReference type="Google" id="ProtNLM"/>
    </source>
</evidence>
<protein>
    <recommendedName>
        <fullName evidence="4">Zn(2)-C6 fungal-type domain-containing protein</fullName>
    </recommendedName>
</protein>
<dbReference type="RefSeq" id="XP_033598638.1">
    <property type="nucleotide sequence ID" value="XM_033750066.1"/>
</dbReference>
<proteinExistence type="predicted"/>
<dbReference type="Proteomes" id="UP000799437">
    <property type="component" value="Unassembled WGS sequence"/>
</dbReference>
<feature type="region of interest" description="Disordered" evidence="1">
    <location>
        <begin position="87"/>
        <end position="133"/>
    </location>
</feature>